<feature type="transmembrane region" description="Helical" evidence="5">
    <location>
        <begin position="21"/>
        <end position="41"/>
    </location>
</feature>
<keyword evidence="3 5" id="KW-1133">Transmembrane helix</keyword>
<evidence type="ECO:0000313" key="8">
    <source>
        <dbReference type="Proteomes" id="UP000241890"/>
    </source>
</evidence>
<comment type="subcellular location">
    <subcellularLocation>
        <location evidence="1">Membrane</location>
        <topology evidence="1">Multi-pass membrane protein</topology>
    </subcellularLocation>
</comment>
<dbReference type="PANTHER" id="PTHR31918:SF1">
    <property type="entry name" value="TRANSMEMBRANE PROTEIN 181"/>
    <property type="match status" value="1"/>
</dbReference>
<evidence type="ECO:0000256" key="4">
    <source>
        <dbReference type="ARBA" id="ARBA00023136"/>
    </source>
</evidence>
<organism evidence="7 8">
    <name type="scientific">Hondaea fermentalgiana</name>
    <dbReference type="NCBI Taxonomy" id="2315210"/>
    <lineage>
        <taxon>Eukaryota</taxon>
        <taxon>Sar</taxon>
        <taxon>Stramenopiles</taxon>
        <taxon>Bigyra</taxon>
        <taxon>Labyrinthulomycetes</taxon>
        <taxon>Thraustochytrida</taxon>
        <taxon>Thraustochytriidae</taxon>
        <taxon>Hondaea</taxon>
    </lineage>
</organism>
<dbReference type="InterPro" id="IPR047843">
    <property type="entry name" value="WLS-like_TM"/>
</dbReference>
<dbReference type="PANTHER" id="PTHR31918">
    <property type="entry name" value="TRANSMEMBRANE PROTEIN 181"/>
    <property type="match status" value="1"/>
</dbReference>
<dbReference type="InterPro" id="IPR040416">
    <property type="entry name" value="TMEM181"/>
</dbReference>
<evidence type="ECO:0000256" key="2">
    <source>
        <dbReference type="ARBA" id="ARBA00022692"/>
    </source>
</evidence>
<dbReference type="GO" id="GO:0015643">
    <property type="term" value="F:toxic substance binding"/>
    <property type="evidence" value="ECO:0007669"/>
    <property type="project" value="InterPro"/>
</dbReference>
<dbReference type="Pfam" id="PF06664">
    <property type="entry name" value="WLS-like_TM"/>
    <property type="match status" value="1"/>
</dbReference>
<feature type="transmembrane region" description="Helical" evidence="5">
    <location>
        <begin position="314"/>
        <end position="333"/>
    </location>
</feature>
<evidence type="ECO:0000259" key="6">
    <source>
        <dbReference type="Pfam" id="PF06664"/>
    </source>
</evidence>
<dbReference type="AlphaFoldDB" id="A0A2R5GEY8"/>
<feature type="transmembrane region" description="Helical" evidence="5">
    <location>
        <begin position="353"/>
        <end position="377"/>
    </location>
</feature>
<feature type="transmembrane region" description="Helical" evidence="5">
    <location>
        <begin position="243"/>
        <end position="264"/>
    </location>
</feature>
<comment type="caution">
    <text evidence="7">The sequence shown here is derived from an EMBL/GenBank/DDBJ whole genome shotgun (WGS) entry which is preliminary data.</text>
</comment>
<feature type="transmembrane region" description="Helical" evidence="5">
    <location>
        <begin position="389"/>
        <end position="409"/>
    </location>
</feature>
<feature type="domain" description="Wntless-like transmembrane" evidence="6">
    <location>
        <begin position="237"/>
        <end position="441"/>
    </location>
</feature>
<keyword evidence="8" id="KW-1185">Reference proteome</keyword>
<dbReference type="InParanoid" id="A0A2R5GEY8"/>
<dbReference type="EMBL" id="BEYU01000059">
    <property type="protein sequence ID" value="GBG29502.1"/>
    <property type="molecule type" value="Genomic_DNA"/>
</dbReference>
<dbReference type="Proteomes" id="UP000241890">
    <property type="component" value="Unassembled WGS sequence"/>
</dbReference>
<dbReference type="PROSITE" id="PS51257">
    <property type="entry name" value="PROKAR_LIPOPROTEIN"/>
    <property type="match status" value="1"/>
</dbReference>
<keyword evidence="4 5" id="KW-0472">Membrane</keyword>
<feature type="transmembrane region" description="Helical" evidence="5">
    <location>
        <begin position="191"/>
        <end position="210"/>
    </location>
</feature>
<gene>
    <name evidence="7" type="ORF">FCC1311_057232</name>
</gene>
<feature type="transmembrane region" description="Helical" evidence="5">
    <location>
        <begin position="421"/>
        <end position="439"/>
    </location>
</feature>
<feature type="transmembrane region" description="Helical" evidence="5">
    <location>
        <begin position="270"/>
        <end position="293"/>
    </location>
</feature>
<evidence type="ECO:0000256" key="1">
    <source>
        <dbReference type="ARBA" id="ARBA00004141"/>
    </source>
</evidence>
<sequence length="483" mass="55060">MDRNPDLHETLRLDVMSKKQRVVYVVWTLVGIAACLVAGLTGPDAFYEKEPFGELGNGVDLANKPWAHAWVFGDNKYSHHLGLYFTPNPKSGYLEDRRFVRDIHLDIVLSGVTYNGKVVNLVNTTVPRRVSCVRGDCEDVLVFWDEFVSYKRYSWVVSTADSSVGETDWIEDVDFFFRAETIEFAVWQIRMNYLCFGLSVIGLIFWQIACRRDALRARARNTFDADATSTSCCCPYRTPTQKWILALGIAVALYNQPLLGFQYIRASTLRYVFIAASVVMQTAFLSILLVFWIEVFETMYRSTRPGMLSRALKICFALMFWITGCIVYGMTAYTANTNYVYDWTENDDLITAVRVTCIAFGVIYLCWALFFILRAASHIGQFGGRSLKLVLFGHVWRLLATCVGIFLGLVNEQDVRFTHVYYFFQFLFTLYVLEVMVLYQPVDYDLGLVKDPPVTSTETGRAAVIPVNTPHDDGATEVRLSEI</sequence>
<accession>A0A2R5GEY8</accession>
<reference evidence="7 8" key="1">
    <citation type="submission" date="2017-12" db="EMBL/GenBank/DDBJ databases">
        <title>Sequencing, de novo assembly and annotation of complete genome of a new Thraustochytrid species, strain FCC1311.</title>
        <authorList>
            <person name="Sedici K."/>
            <person name="Godart F."/>
            <person name="Aiese Cigliano R."/>
            <person name="Sanseverino W."/>
            <person name="Barakat M."/>
            <person name="Ortet P."/>
            <person name="Marechal E."/>
            <person name="Cagnac O."/>
            <person name="Amato A."/>
        </authorList>
    </citation>
    <scope>NUCLEOTIDE SEQUENCE [LARGE SCALE GENOMIC DNA]</scope>
</reference>
<dbReference type="OrthoDB" id="28186at2759"/>
<protein>
    <submittedName>
        <fullName evidence="7">G protein-coupled receptor 1</fullName>
    </submittedName>
</protein>
<proteinExistence type="predicted"/>
<evidence type="ECO:0000313" key="7">
    <source>
        <dbReference type="EMBL" id="GBG29502.1"/>
    </source>
</evidence>
<dbReference type="GO" id="GO:0016020">
    <property type="term" value="C:membrane"/>
    <property type="evidence" value="ECO:0007669"/>
    <property type="project" value="UniProtKB-SubCell"/>
</dbReference>
<keyword evidence="7" id="KW-0675">Receptor</keyword>
<keyword evidence="2 5" id="KW-0812">Transmembrane</keyword>
<evidence type="ECO:0000256" key="3">
    <source>
        <dbReference type="ARBA" id="ARBA00022989"/>
    </source>
</evidence>
<name>A0A2R5GEY8_9STRA</name>
<evidence type="ECO:0000256" key="5">
    <source>
        <dbReference type="SAM" id="Phobius"/>
    </source>
</evidence>